<keyword evidence="4" id="KW-1185">Reference proteome</keyword>
<feature type="compositionally biased region" description="Polar residues" evidence="1">
    <location>
        <begin position="474"/>
        <end position="483"/>
    </location>
</feature>
<dbReference type="Gene3D" id="1.20.5.510">
    <property type="entry name" value="Single helix bin"/>
    <property type="match status" value="1"/>
</dbReference>
<dbReference type="AlphaFoldDB" id="A0AAV4ZZQ2"/>
<reference evidence="3" key="1">
    <citation type="submission" date="2021-10" db="EMBL/GenBank/DDBJ databases">
        <title>De novo Genome Assembly of Clathrus columnatus (Basidiomycota, Fungi) Using Illumina and Nanopore Sequence Data.</title>
        <authorList>
            <person name="Ogiso-Tanaka E."/>
            <person name="Itagaki H."/>
            <person name="Hosoya T."/>
            <person name="Hosaka K."/>
        </authorList>
    </citation>
    <scope>NUCLEOTIDE SEQUENCE</scope>
    <source>
        <strain evidence="3">MO-923</strain>
    </source>
</reference>
<organism evidence="3 4">
    <name type="scientific">Clathrus columnatus</name>
    <dbReference type="NCBI Taxonomy" id="1419009"/>
    <lineage>
        <taxon>Eukaryota</taxon>
        <taxon>Fungi</taxon>
        <taxon>Dikarya</taxon>
        <taxon>Basidiomycota</taxon>
        <taxon>Agaricomycotina</taxon>
        <taxon>Agaricomycetes</taxon>
        <taxon>Phallomycetidae</taxon>
        <taxon>Phallales</taxon>
        <taxon>Clathraceae</taxon>
        <taxon>Clathrus</taxon>
    </lineage>
</organism>
<name>A0AAV4ZZQ2_9AGAM</name>
<comment type="caution">
    <text evidence="3">The sequence shown here is derived from an EMBL/GenBank/DDBJ whole genome shotgun (WGS) entry which is preliminary data.</text>
</comment>
<gene>
    <name evidence="3" type="ORF">Clacol_000061</name>
</gene>
<dbReference type="Gene3D" id="2.60.120.260">
    <property type="entry name" value="Galactose-binding domain-like"/>
    <property type="match status" value="2"/>
</dbReference>
<evidence type="ECO:0000256" key="1">
    <source>
        <dbReference type="SAM" id="MobiDB-lite"/>
    </source>
</evidence>
<keyword evidence="2" id="KW-0812">Transmembrane</keyword>
<accession>A0AAV4ZZQ2</accession>
<feature type="transmembrane region" description="Helical" evidence="2">
    <location>
        <begin position="442"/>
        <end position="464"/>
    </location>
</feature>
<dbReference type="EMBL" id="BPWL01000001">
    <property type="protein sequence ID" value="GJJ05874.1"/>
    <property type="molecule type" value="Genomic_DNA"/>
</dbReference>
<feature type="region of interest" description="Disordered" evidence="1">
    <location>
        <begin position="474"/>
        <end position="495"/>
    </location>
</feature>
<evidence type="ECO:0000256" key="2">
    <source>
        <dbReference type="SAM" id="Phobius"/>
    </source>
</evidence>
<evidence type="ECO:0000313" key="3">
    <source>
        <dbReference type="EMBL" id="GJJ05874.1"/>
    </source>
</evidence>
<keyword evidence="2" id="KW-1133">Transmembrane helix</keyword>
<proteinExistence type="predicted"/>
<evidence type="ECO:0000313" key="4">
    <source>
        <dbReference type="Proteomes" id="UP001050691"/>
    </source>
</evidence>
<keyword evidence="2" id="KW-0472">Membrane</keyword>
<sequence length="550" mass="60150">MYVPPYLGLLNNCDVHSDLSSVSKTVNISYQGGNSGHDPPQPSDVFKKFKDHQVDAGQMFKITRLFMMFMHDKLFVTLFGEDVSDGGMTSLTPDLQARTKIRNRLSKIRFTEKALYAITTLLKVSPPPDPSPLISYSAGQWVEGSPNNDSFAADYSDESFKVTFDAGSTATLTFVGTSITIFGAKRPNHGSYSVALDNEPAFVGNGNSNNIFQFPLWNAQNLSNTNHTVVMTNIPTQQGNFLDIDFISIGRELGPPGFTGQISNLTIDDTSPYVVYNGSWSSVLGLTAFNSTLHSTTQAGSSVSVYFQASTIELYGLYVNAPFQVSLDNELPRELAGPNVDLTGQEEHPKTLLFFADGLDENKTHVVTLTNSVTNPNRSFYFDFAIIRSSQSFSQDTPSPDSNFTIPVPISTPTSLPPTNTTPTTSPIVQGTITTESMNGAIIGGIIGGVAGLLILAFIAFMFLRRSKYYYPTSSPPRSNISLLSPGGPMQTRQRSGLYEQKGPAQLYPPLVHSGLISKVMFPRVRFLLLVPVQLWMQVPYMIDLLKSVT</sequence>
<protein>
    <submittedName>
        <fullName evidence="3">Uncharacterized protein</fullName>
    </submittedName>
</protein>
<dbReference type="Proteomes" id="UP001050691">
    <property type="component" value="Unassembled WGS sequence"/>
</dbReference>